<accession>A0AAJ5UR61</accession>
<name>A0AAJ5UR61_LATCU</name>
<protein>
    <recommendedName>
        <fullName evidence="3">DUF2187 domain-containing protein</fullName>
    </recommendedName>
</protein>
<proteinExistence type="predicted"/>
<keyword evidence="1" id="KW-0614">Plasmid</keyword>
<gene>
    <name evidence="1" type="ORF">PSR33_09825</name>
</gene>
<evidence type="ECO:0000313" key="2">
    <source>
        <dbReference type="Proteomes" id="UP001215533"/>
    </source>
</evidence>
<reference evidence="1" key="1">
    <citation type="submission" date="2023-02" db="EMBL/GenBank/DDBJ databases">
        <title>Complete genome sequence of Lactobacillus curvatus CACC879 isolated from Pig feces.</title>
        <authorList>
            <person name="Park S."/>
            <person name="Park M.A."/>
            <person name="Kim D.-H."/>
            <person name="Kim Y."/>
        </authorList>
    </citation>
    <scope>NUCLEOTIDE SEQUENCE</scope>
    <source>
        <strain evidence="1">Curvatus</strain>
        <plasmid evidence="1">p1_CACC879</plasmid>
    </source>
</reference>
<geneLocation type="plasmid" evidence="1 2">
    <name>p1_CACC879</name>
</geneLocation>
<evidence type="ECO:0008006" key="3">
    <source>
        <dbReference type="Google" id="ProtNLM"/>
    </source>
</evidence>
<sequence>MTIGTPVKIKDYNVHAVVTKSTSDGVTIRDANGREYFCFESELVISRKELVKAG</sequence>
<dbReference type="EMBL" id="CP117684">
    <property type="protein sequence ID" value="WDC92848.1"/>
    <property type="molecule type" value="Genomic_DNA"/>
</dbReference>
<organism evidence="1 2">
    <name type="scientific">Latilactobacillus curvatus</name>
    <name type="common">Lactobacillus curvatus</name>
    <dbReference type="NCBI Taxonomy" id="28038"/>
    <lineage>
        <taxon>Bacteria</taxon>
        <taxon>Bacillati</taxon>
        <taxon>Bacillota</taxon>
        <taxon>Bacilli</taxon>
        <taxon>Lactobacillales</taxon>
        <taxon>Lactobacillaceae</taxon>
        <taxon>Latilactobacillus</taxon>
    </lineage>
</organism>
<evidence type="ECO:0000313" key="1">
    <source>
        <dbReference type="EMBL" id="WDC92848.1"/>
    </source>
</evidence>
<dbReference type="AlphaFoldDB" id="A0AAJ5UR61"/>
<dbReference type="Proteomes" id="UP001215533">
    <property type="component" value="Plasmid p1_CACC879"/>
</dbReference>